<name>A0A0I9SB20_BACFG</name>
<accession>A0A0I9SB20</accession>
<comment type="caution">
    <text evidence="1">The sequence shown here is derived from an EMBL/GenBank/DDBJ whole genome shotgun (WGS) entry which is preliminary data.</text>
</comment>
<dbReference type="PATRIC" id="fig|817.53.peg.1544"/>
<dbReference type="RefSeq" id="WP_044300071.1">
    <property type="nucleotide sequence ID" value="NZ_CAEUHN010000012.1"/>
</dbReference>
<evidence type="ECO:0000313" key="1">
    <source>
        <dbReference type="EMBL" id="KFX75282.1"/>
    </source>
</evidence>
<sequence length="90" mass="10700">MENIYIKDNDNRLIDYMSDLRGDVANLINSNICRMQEKGRNITINSADEYNRDLIASTGYEEKQGLYDILILEYNQKYPNKLLQRWPSHR</sequence>
<reference evidence="1" key="1">
    <citation type="book" date="2014" name="THE 24TH EUROPEAN CONGRESS OF CLINICAL MICROBIOLOGY AND INFECTIOUS DISEASES" publisher="ECCMID 2014" city="Barcelona, Spain">
        <title>Identification of resistance genes in three multidrug-resistant Bacteroides fragilis isolates by whole genome sequencing.</title>
        <editorList>
            <person name="Unknown"/>
            <person name="A."/>
        </editorList>
        <authorList>
            <person name="Sydenham T.V."/>
            <person name="Hasman H."/>
            <person name="Wang M."/>
            <person name="Soki J."/>
            <person name="Nagy E."/>
            <person name="Justesen U.S."/>
        </authorList>
    </citation>
    <scope>NUCLEOTIDE SEQUENCE</scope>
    <source>
        <strain evidence="1">DCMOUH0018B</strain>
    </source>
</reference>
<organism evidence="1">
    <name type="scientific">Bacteroides fragilis</name>
    <dbReference type="NCBI Taxonomy" id="817"/>
    <lineage>
        <taxon>Bacteria</taxon>
        <taxon>Pseudomonadati</taxon>
        <taxon>Bacteroidota</taxon>
        <taxon>Bacteroidia</taxon>
        <taxon>Bacteroidales</taxon>
        <taxon>Bacteroidaceae</taxon>
        <taxon>Bacteroides</taxon>
    </lineage>
</organism>
<proteinExistence type="predicted"/>
<dbReference type="EMBL" id="JMZZ02000103">
    <property type="protein sequence ID" value="KFX75282.1"/>
    <property type="molecule type" value="Genomic_DNA"/>
</dbReference>
<reference evidence="1" key="2">
    <citation type="submission" date="2014-07" db="EMBL/GenBank/DDBJ databases">
        <title>Genetics and epidemiology of antimicrobial resistance in B. fragilis group.</title>
        <authorList>
            <person name="Sydenham T.V."/>
            <person name="Hasman H."/>
            <person name="Kemp M."/>
            <person name="Justesen U.S."/>
        </authorList>
    </citation>
    <scope>NUCLEOTIDE SEQUENCE [LARGE SCALE GENOMIC DNA]</scope>
    <source>
        <strain evidence="1">DCMOUH0018B</strain>
    </source>
</reference>
<protein>
    <submittedName>
        <fullName evidence="1">Uncharacterized protein</fullName>
    </submittedName>
</protein>
<dbReference type="AlphaFoldDB" id="A0A0I9SB20"/>
<gene>
    <name evidence="1" type="ORF">EE52_0207460</name>
</gene>